<dbReference type="RefSeq" id="WP_175107571.1">
    <property type="nucleotide sequence ID" value="NZ_CADIKM010000041.1"/>
</dbReference>
<keyword evidence="3" id="KW-1185">Reference proteome</keyword>
<evidence type="ECO:0000313" key="3">
    <source>
        <dbReference type="Proteomes" id="UP000494115"/>
    </source>
</evidence>
<dbReference type="Proteomes" id="UP000494115">
    <property type="component" value="Unassembled WGS sequence"/>
</dbReference>
<evidence type="ECO:0000313" key="2">
    <source>
        <dbReference type="EMBL" id="CAB3801187.1"/>
    </source>
</evidence>
<dbReference type="AlphaFoldDB" id="A0A6S7BI53"/>
<keyword evidence="1" id="KW-0732">Signal</keyword>
<proteinExistence type="predicted"/>
<feature type="signal peptide" evidence="1">
    <location>
        <begin position="1"/>
        <end position="22"/>
    </location>
</feature>
<evidence type="ECO:0008006" key="4">
    <source>
        <dbReference type="Google" id="ProtNLM"/>
    </source>
</evidence>
<dbReference type="InterPro" id="IPR035242">
    <property type="entry name" value="DUF5329"/>
</dbReference>
<feature type="chain" id="PRO_5028823558" description="DUF5329 domain-containing protein" evidence="1">
    <location>
        <begin position="23"/>
        <end position="140"/>
    </location>
</feature>
<dbReference type="EMBL" id="CADIKM010000041">
    <property type="protein sequence ID" value="CAB3801187.1"/>
    <property type="molecule type" value="Genomic_DNA"/>
</dbReference>
<organism evidence="2 3">
    <name type="scientific">Pararobbsia alpina</name>
    <dbReference type="NCBI Taxonomy" id="621374"/>
    <lineage>
        <taxon>Bacteria</taxon>
        <taxon>Pseudomonadati</taxon>
        <taxon>Pseudomonadota</taxon>
        <taxon>Betaproteobacteria</taxon>
        <taxon>Burkholderiales</taxon>
        <taxon>Burkholderiaceae</taxon>
        <taxon>Pararobbsia</taxon>
    </lineage>
</organism>
<evidence type="ECO:0000256" key="1">
    <source>
        <dbReference type="SAM" id="SignalP"/>
    </source>
</evidence>
<gene>
    <name evidence="2" type="ORF">LMG28138_04964</name>
</gene>
<reference evidence="2 3" key="1">
    <citation type="submission" date="2020-04" db="EMBL/GenBank/DDBJ databases">
        <authorList>
            <person name="De Canck E."/>
        </authorList>
    </citation>
    <scope>NUCLEOTIDE SEQUENCE [LARGE SCALE GENOMIC DNA]</scope>
    <source>
        <strain evidence="2 3">LMG 28138</strain>
    </source>
</reference>
<protein>
    <recommendedName>
        <fullName evidence="4">DUF5329 domain-containing protein</fullName>
    </recommendedName>
</protein>
<name>A0A6S7BI53_9BURK</name>
<sequence>MFQRIPIGLVMLAVSMTMTAKAGEAQPVVQAEIASLLSRLETSDCRFNRNGTWHSGMEAKAHLLTKLHYLENRTTLTSTEQFIELAASKSSVSGKPYLVKCGDTSAQPSALWLTTQLQALRAARASSPNTASRPAAPGQP</sequence>
<dbReference type="Pfam" id="PF17263">
    <property type="entry name" value="DUF5329"/>
    <property type="match status" value="1"/>
</dbReference>
<accession>A0A6S7BI53</accession>